<evidence type="ECO:0000313" key="2">
    <source>
        <dbReference type="EMBL" id="SVA13588.1"/>
    </source>
</evidence>
<sequence>MFVFIYLALTIGFIIFATAKYKIHPFLTLIVASLAMGLMGGLDTETIIKSLSEGFGNTLKSIGIVIACGSIIGAYLERTGSAKSIAESLLSLTGKEKSPLAMNLTGFLVSIPVFCDSGYVILSTLNKAINRKTGISLAVLGTSLAAGLYATHVFVPPTPGPLAAASILGADIGLVLVFGFMIAVPVSLIGWFWAIYYCSRFSINTESHDEHVQEGDTRSPNILMALLPIVIPILLITLKSLIDHPSIVLENFSLERLITFFGHPIIAILSGVFIAMISAQNYSTEQHFNWVADGLKAAGTIILITGAGGAFGNILRATSLGDSISQELIGYEIGILLPFIIAAFLKTAQGSSTVSIITTAAMITPLLDALGLSSEMGKVLAVLSIGAGAMTVSHLNDSYFWVVSQFSNMNTSIALRCHTVTTLFQGITAVILIQIVSMFLL</sequence>
<dbReference type="PIRSF" id="PIRSF002746">
    <property type="entry name" value="Gluconate_transporter"/>
    <property type="match status" value="1"/>
</dbReference>
<feature type="transmembrane region" description="Helical" evidence="1">
    <location>
        <begin position="219"/>
        <end position="238"/>
    </location>
</feature>
<feature type="transmembrane region" description="Helical" evidence="1">
    <location>
        <begin position="134"/>
        <end position="155"/>
    </location>
</feature>
<dbReference type="InterPro" id="IPR003474">
    <property type="entry name" value="Glcn_transporter"/>
</dbReference>
<keyword evidence="1" id="KW-0812">Transmembrane</keyword>
<feature type="transmembrane region" description="Helical" evidence="1">
    <location>
        <begin position="423"/>
        <end position="440"/>
    </location>
</feature>
<feature type="transmembrane region" description="Helical" evidence="1">
    <location>
        <begin position="59"/>
        <end position="76"/>
    </location>
</feature>
<organism evidence="2">
    <name type="scientific">marine metagenome</name>
    <dbReference type="NCBI Taxonomy" id="408172"/>
    <lineage>
        <taxon>unclassified sequences</taxon>
        <taxon>metagenomes</taxon>
        <taxon>ecological metagenomes</taxon>
    </lineage>
</organism>
<dbReference type="GO" id="GO:0005886">
    <property type="term" value="C:plasma membrane"/>
    <property type="evidence" value="ECO:0007669"/>
    <property type="project" value="TreeGrafter"/>
</dbReference>
<dbReference type="PANTHER" id="PTHR30354:SF11">
    <property type="entry name" value="PERMEASE"/>
    <property type="match status" value="1"/>
</dbReference>
<feature type="transmembrane region" description="Helical" evidence="1">
    <location>
        <begin position="297"/>
        <end position="316"/>
    </location>
</feature>
<name>A0A381TDD5_9ZZZZ</name>
<evidence type="ECO:0008006" key="3">
    <source>
        <dbReference type="Google" id="ProtNLM"/>
    </source>
</evidence>
<dbReference type="AlphaFoldDB" id="A0A381TDD5"/>
<proteinExistence type="predicted"/>
<dbReference type="EMBL" id="UINC01004339">
    <property type="protein sequence ID" value="SVA13588.1"/>
    <property type="molecule type" value="Genomic_DNA"/>
</dbReference>
<feature type="transmembrane region" description="Helical" evidence="1">
    <location>
        <begin position="328"/>
        <end position="345"/>
    </location>
</feature>
<dbReference type="PANTHER" id="PTHR30354">
    <property type="entry name" value="GNT FAMILY GLUCONATE TRANSPORTER"/>
    <property type="match status" value="1"/>
</dbReference>
<feature type="transmembrane region" description="Helical" evidence="1">
    <location>
        <begin position="379"/>
        <end position="402"/>
    </location>
</feature>
<feature type="transmembrane region" description="Helical" evidence="1">
    <location>
        <begin position="258"/>
        <end position="277"/>
    </location>
</feature>
<keyword evidence="1" id="KW-1133">Transmembrane helix</keyword>
<accession>A0A381TDD5</accession>
<feature type="transmembrane region" description="Helical" evidence="1">
    <location>
        <begin position="27"/>
        <end position="47"/>
    </location>
</feature>
<evidence type="ECO:0000256" key="1">
    <source>
        <dbReference type="SAM" id="Phobius"/>
    </source>
</evidence>
<protein>
    <recommendedName>
        <fullName evidence="3">Gluconate transporter</fullName>
    </recommendedName>
</protein>
<feature type="transmembrane region" description="Helical" evidence="1">
    <location>
        <begin position="175"/>
        <end position="198"/>
    </location>
</feature>
<gene>
    <name evidence="2" type="ORF">METZ01_LOCUS66442</name>
</gene>
<dbReference type="GO" id="GO:0015128">
    <property type="term" value="F:gluconate transmembrane transporter activity"/>
    <property type="evidence" value="ECO:0007669"/>
    <property type="project" value="InterPro"/>
</dbReference>
<dbReference type="Pfam" id="PF02447">
    <property type="entry name" value="GntP_permease"/>
    <property type="match status" value="1"/>
</dbReference>
<feature type="transmembrane region" description="Helical" evidence="1">
    <location>
        <begin position="352"/>
        <end position="373"/>
    </location>
</feature>
<feature type="transmembrane region" description="Helical" evidence="1">
    <location>
        <begin position="100"/>
        <end position="122"/>
    </location>
</feature>
<reference evidence="2" key="1">
    <citation type="submission" date="2018-05" db="EMBL/GenBank/DDBJ databases">
        <authorList>
            <person name="Lanie J.A."/>
            <person name="Ng W.-L."/>
            <person name="Kazmierczak K.M."/>
            <person name="Andrzejewski T.M."/>
            <person name="Davidsen T.M."/>
            <person name="Wayne K.J."/>
            <person name="Tettelin H."/>
            <person name="Glass J.I."/>
            <person name="Rusch D."/>
            <person name="Podicherti R."/>
            <person name="Tsui H.-C.T."/>
            <person name="Winkler M.E."/>
        </authorList>
    </citation>
    <scope>NUCLEOTIDE SEQUENCE</scope>
</reference>
<keyword evidence="1" id="KW-0472">Membrane</keyword>